<evidence type="ECO:0000313" key="2">
    <source>
        <dbReference type="EMBL" id="GAK77768.1"/>
    </source>
</evidence>
<reference evidence="2 3" key="1">
    <citation type="journal article" date="2014" name="Genome Announc.">
        <title>Draft Genome Sequences of Marine Flavobacterium Nonlabens Strains NR17, NR24, NR27, NR32, NR33, and Ara13.</title>
        <authorList>
            <person name="Nakanishi M."/>
            <person name="Meirelles P."/>
            <person name="Suzuki R."/>
            <person name="Takatani N."/>
            <person name="Mino S."/>
            <person name="Suda W."/>
            <person name="Oshima K."/>
            <person name="Hattori M."/>
            <person name="Ohkuma M."/>
            <person name="Hosokawa M."/>
            <person name="Miyashita K."/>
            <person name="Thompson F.L."/>
            <person name="Niwa A."/>
            <person name="Sawabe T."/>
            <person name="Sawabe T."/>
        </authorList>
    </citation>
    <scope>NUCLEOTIDE SEQUENCE [LARGE SCALE GENOMIC DNA]</scope>
    <source>
        <strain evidence="3">JCM19296</strain>
    </source>
</reference>
<evidence type="ECO:0000259" key="1">
    <source>
        <dbReference type="Pfam" id="PF20409"/>
    </source>
</evidence>
<proteinExistence type="predicted"/>
<dbReference type="Proteomes" id="UP000028980">
    <property type="component" value="Unassembled WGS sequence"/>
</dbReference>
<accession>A0A081DFS2</accession>
<evidence type="ECO:0000313" key="3">
    <source>
        <dbReference type="Proteomes" id="UP000028980"/>
    </source>
</evidence>
<gene>
    <name evidence="2" type="ORF">JCM19296_3377</name>
</gene>
<protein>
    <recommendedName>
        <fullName evidence="1">SnoaL-like domain-containing protein</fullName>
    </recommendedName>
</protein>
<dbReference type="SUPFAM" id="SSF54427">
    <property type="entry name" value="NTF2-like"/>
    <property type="match status" value="1"/>
</dbReference>
<name>A0A081DFS2_NONUL</name>
<dbReference type="EMBL" id="BBLG01000012">
    <property type="protein sequence ID" value="GAK77768.1"/>
    <property type="molecule type" value="Genomic_DNA"/>
</dbReference>
<sequence>MTTEQVANQLVAYCRNNEESKAYQELYSPEITSIEMVEPMKEVQGFEGLAKKGEWWKENFEVHSNKVSEPLIADNHFTVRFWMDTTHKPSGQRTQMNELAVYEVKDGKIWREQFFYNTGE</sequence>
<dbReference type="AlphaFoldDB" id="A0A081DFS2"/>
<dbReference type="InterPro" id="IPR032710">
    <property type="entry name" value="NTF2-like_dom_sf"/>
</dbReference>
<dbReference type="Pfam" id="PF20409">
    <property type="entry name" value="SnoaL_5"/>
    <property type="match status" value="1"/>
</dbReference>
<dbReference type="Gene3D" id="3.10.450.50">
    <property type="match status" value="1"/>
</dbReference>
<comment type="caution">
    <text evidence="2">The sequence shown here is derived from an EMBL/GenBank/DDBJ whole genome shotgun (WGS) entry which is preliminary data.</text>
</comment>
<feature type="domain" description="SnoaL-like" evidence="1">
    <location>
        <begin position="1"/>
        <end position="116"/>
    </location>
</feature>
<organism evidence="2 3">
    <name type="scientific">Nonlabens ulvanivorans</name>
    <name type="common">Persicivirga ulvanivorans</name>
    <dbReference type="NCBI Taxonomy" id="906888"/>
    <lineage>
        <taxon>Bacteria</taxon>
        <taxon>Pseudomonadati</taxon>
        <taxon>Bacteroidota</taxon>
        <taxon>Flavobacteriia</taxon>
        <taxon>Flavobacteriales</taxon>
        <taxon>Flavobacteriaceae</taxon>
        <taxon>Nonlabens</taxon>
    </lineage>
</organism>
<dbReference type="InterPro" id="IPR046860">
    <property type="entry name" value="SnoaL_5"/>
</dbReference>